<evidence type="ECO:0000256" key="8">
    <source>
        <dbReference type="ARBA" id="ARBA00022737"/>
    </source>
</evidence>
<keyword evidence="9 12" id="KW-0560">Oxidoreductase</keyword>
<dbReference type="InterPro" id="IPR017761">
    <property type="entry name" value="Laccase"/>
</dbReference>
<comment type="cofactor">
    <cofactor evidence="12">
        <name>Cu cation</name>
        <dbReference type="ChEBI" id="CHEBI:23378"/>
    </cofactor>
    <text evidence="12">Binds 4 Cu cations per monomer.</text>
</comment>
<comment type="caution">
    <text evidence="15">The sequence shown here is derived from an EMBL/GenBank/DDBJ whole genome shotgun (WGS) entry which is preliminary data.</text>
</comment>
<dbReference type="EC" id="1.10.3.2" evidence="4 12"/>
<sequence>MEAYNRTVKPWCCFSFFAFFMTFTFVASFTNAETHYRTFVVQETPVKRLCRTHNTMTVNGQFPGPTLLVRNGDSLVIKVVNNIRYNVTIHWHGIRQMRNPWADGPVFVTQCPIRPGGTYTYRYTIENQEGTLWWHAHSQWLRATVYGALIIYPKLGSPFPFTLPKQDIPILLGEWFDRNPMDVLKLAQFTGAAPNVSDAYTINGQPGDLYRCSKKETVKFSVDAGETILLRIINAALNQELFFAVANHKLTVVGADAAYTKPFTTNVVEIGPGQTTNVLMTADQRPGRYYMAARAYQTAQNATFDNTTTTAIIEYKSAACHAKKGASSIPILPMLPAFNDTNTAIAFTSQFRSPSQRPVPTKIDHNLIFTMGLGLFNCSRPGPRCQGPNGTRFTASMNNVSFVLPTRNSIMQAYYQGNLGIFTANFPGRSSRGYSITQAMCPGHCGNPVQGLRFTSCNLVPQYNSYFKVQVSSRLRTTRCIFMDTISSSLEQVSVTLTQVKIRQHLTFLTLR</sequence>
<comment type="similarity">
    <text evidence="3 12">Belongs to the multicopper oxidase family.</text>
</comment>
<evidence type="ECO:0000256" key="3">
    <source>
        <dbReference type="ARBA" id="ARBA00010609"/>
    </source>
</evidence>
<dbReference type="Proteomes" id="UP001415857">
    <property type="component" value="Unassembled WGS sequence"/>
</dbReference>
<keyword evidence="6 12" id="KW-0964">Secreted</keyword>
<dbReference type="GO" id="GO:0048046">
    <property type="term" value="C:apoplast"/>
    <property type="evidence" value="ECO:0007669"/>
    <property type="project" value="UniProtKB-SubCell"/>
</dbReference>
<reference evidence="15 16" key="1">
    <citation type="journal article" date="2024" name="Plant J.">
        <title>Genome sequences and population genomics reveal climatic adaptation and genomic divergence between two closely related sweetgum species.</title>
        <authorList>
            <person name="Xu W.Q."/>
            <person name="Ren C.Q."/>
            <person name="Zhang X.Y."/>
            <person name="Comes H.P."/>
            <person name="Liu X.H."/>
            <person name="Li Y.G."/>
            <person name="Kettle C.J."/>
            <person name="Jalonen R."/>
            <person name="Gaisberger H."/>
            <person name="Ma Y.Z."/>
            <person name="Qiu Y.X."/>
        </authorList>
    </citation>
    <scope>NUCLEOTIDE SEQUENCE [LARGE SCALE GENOMIC DNA]</scope>
    <source>
        <strain evidence="15">Hangzhou</strain>
    </source>
</reference>
<dbReference type="NCBIfam" id="TIGR03389">
    <property type="entry name" value="laccase"/>
    <property type="match status" value="1"/>
</dbReference>
<evidence type="ECO:0000256" key="9">
    <source>
        <dbReference type="ARBA" id="ARBA00023002"/>
    </source>
</evidence>
<keyword evidence="5 12" id="KW-0052">Apoplast</keyword>
<keyword evidence="16" id="KW-1185">Reference proteome</keyword>
<dbReference type="Pfam" id="PF07732">
    <property type="entry name" value="Cu-oxidase_3"/>
    <property type="match status" value="1"/>
</dbReference>
<comment type="catalytic activity">
    <reaction evidence="1 12">
        <text>4 hydroquinone + O2 = 4 benzosemiquinone + 2 H2O</text>
        <dbReference type="Rhea" id="RHEA:11276"/>
        <dbReference type="ChEBI" id="CHEBI:15377"/>
        <dbReference type="ChEBI" id="CHEBI:15379"/>
        <dbReference type="ChEBI" id="CHEBI:17594"/>
        <dbReference type="ChEBI" id="CHEBI:17977"/>
        <dbReference type="EC" id="1.10.3.2"/>
    </reaction>
</comment>
<name>A0AAP0WY72_LIQFO</name>
<dbReference type="Gene3D" id="2.60.40.420">
    <property type="entry name" value="Cupredoxins - blue copper proteins"/>
    <property type="match status" value="2"/>
</dbReference>
<evidence type="ECO:0000313" key="16">
    <source>
        <dbReference type="Proteomes" id="UP001415857"/>
    </source>
</evidence>
<gene>
    <name evidence="15" type="ORF">L1049_013500</name>
</gene>
<dbReference type="InterPro" id="IPR034288">
    <property type="entry name" value="CuRO_1_LCC"/>
</dbReference>
<dbReference type="GO" id="GO:0005507">
    <property type="term" value="F:copper ion binding"/>
    <property type="evidence" value="ECO:0007669"/>
    <property type="project" value="InterPro"/>
</dbReference>
<dbReference type="PANTHER" id="PTHR11709:SF68">
    <property type="entry name" value="LACCASE-13"/>
    <property type="match status" value="1"/>
</dbReference>
<dbReference type="AlphaFoldDB" id="A0AAP0WY72"/>
<evidence type="ECO:0000259" key="13">
    <source>
        <dbReference type="Pfam" id="PF00394"/>
    </source>
</evidence>
<dbReference type="InterPro" id="IPR008972">
    <property type="entry name" value="Cupredoxin"/>
</dbReference>
<evidence type="ECO:0000256" key="5">
    <source>
        <dbReference type="ARBA" id="ARBA00022523"/>
    </source>
</evidence>
<evidence type="ECO:0000313" key="15">
    <source>
        <dbReference type="EMBL" id="KAK9279818.1"/>
    </source>
</evidence>
<dbReference type="GO" id="GO:0046274">
    <property type="term" value="P:lignin catabolic process"/>
    <property type="evidence" value="ECO:0007669"/>
    <property type="project" value="UniProtKB-KW"/>
</dbReference>
<evidence type="ECO:0000256" key="10">
    <source>
        <dbReference type="ARBA" id="ARBA00023008"/>
    </source>
</evidence>
<dbReference type="InterPro" id="IPR045087">
    <property type="entry name" value="Cu-oxidase_fam"/>
</dbReference>
<dbReference type="CDD" id="cd13849">
    <property type="entry name" value="CuRO_1_LCC_plant"/>
    <property type="match status" value="1"/>
</dbReference>
<keyword evidence="11 12" id="KW-0439">Lignin degradation</keyword>
<dbReference type="FunFam" id="2.60.40.420:FF:000062">
    <property type="entry name" value="Laccase"/>
    <property type="match status" value="1"/>
</dbReference>
<protein>
    <recommendedName>
        <fullName evidence="4 12">Laccase</fullName>
        <ecNumber evidence="4 12">1.10.3.2</ecNumber>
    </recommendedName>
    <alternativeName>
        <fullName evidence="12">Benzenediol:oxygen oxidoreductase</fullName>
    </alternativeName>
    <alternativeName>
        <fullName evidence="12">Diphenol oxidase</fullName>
    </alternativeName>
    <alternativeName>
        <fullName evidence="12">Urishiol oxidase</fullName>
    </alternativeName>
</protein>
<evidence type="ECO:0000256" key="4">
    <source>
        <dbReference type="ARBA" id="ARBA00012297"/>
    </source>
</evidence>
<evidence type="ECO:0000256" key="12">
    <source>
        <dbReference type="RuleBase" id="RU361119"/>
    </source>
</evidence>
<organism evidence="15 16">
    <name type="scientific">Liquidambar formosana</name>
    <name type="common">Formosan gum</name>
    <dbReference type="NCBI Taxonomy" id="63359"/>
    <lineage>
        <taxon>Eukaryota</taxon>
        <taxon>Viridiplantae</taxon>
        <taxon>Streptophyta</taxon>
        <taxon>Embryophyta</taxon>
        <taxon>Tracheophyta</taxon>
        <taxon>Spermatophyta</taxon>
        <taxon>Magnoliopsida</taxon>
        <taxon>eudicotyledons</taxon>
        <taxon>Gunneridae</taxon>
        <taxon>Pentapetalae</taxon>
        <taxon>Saxifragales</taxon>
        <taxon>Altingiaceae</taxon>
        <taxon>Liquidambar</taxon>
    </lineage>
</organism>
<evidence type="ECO:0000259" key="14">
    <source>
        <dbReference type="Pfam" id="PF07732"/>
    </source>
</evidence>
<dbReference type="InterPro" id="IPR001117">
    <property type="entry name" value="Cu-oxidase_2nd"/>
</dbReference>
<dbReference type="InterPro" id="IPR011707">
    <property type="entry name" value="Cu-oxidase-like_N"/>
</dbReference>
<dbReference type="CDD" id="cd13875">
    <property type="entry name" value="CuRO_2_LCC_plant"/>
    <property type="match status" value="1"/>
</dbReference>
<evidence type="ECO:0000256" key="2">
    <source>
        <dbReference type="ARBA" id="ARBA00004271"/>
    </source>
</evidence>
<feature type="domain" description="Plastocyanin-like" evidence="14">
    <location>
        <begin position="41"/>
        <end position="154"/>
    </location>
</feature>
<comment type="function">
    <text evidence="12">Lignin degradation and detoxification of lignin-derived products.</text>
</comment>
<dbReference type="InterPro" id="IPR034285">
    <property type="entry name" value="CuRO_2_LCC"/>
</dbReference>
<feature type="domain" description="Plastocyanin-like" evidence="13">
    <location>
        <begin position="167"/>
        <end position="317"/>
    </location>
</feature>
<dbReference type="EMBL" id="JBBPBK010000008">
    <property type="protein sequence ID" value="KAK9279818.1"/>
    <property type="molecule type" value="Genomic_DNA"/>
</dbReference>
<dbReference type="PANTHER" id="PTHR11709">
    <property type="entry name" value="MULTI-COPPER OXIDASE"/>
    <property type="match status" value="1"/>
</dbReference>
<dbReference type="FunFam" id="2.60.40.420:FF:000049">
    <property type="entry name" value="Laccase"/>
    <property type="match status" value="1"/>
</dbReference>
<accession>A0AAP0WY72</accession>
<keyword evidence="8 12" id="KW-0677">Repeat</keyword>
<evidence type="ECO:0000256" key="7">
    <source>
        <dbReference type="ARBA" id="ARBA00022723"/>
    </source>
</evidence>
<evidence type="ECO:0000256" key="1">
    <source>
        <dbReference type="ARBA" id="ARBA00000349"/>
    </source>
</evidence>
<keyword evidence="7 12" id="KW-0479">Metal-binding</keyword>
<proteinExistence type="inferred from homology"/>
<dbReference type="GO" id="GO:0052716">
    <property type="term" value="F:hydroquinone:oxygen oxidoreductase activity"/>
    <property type="evidence" value="ECO:0007669"/>
    <property type="project" value="UniProtKB-EC"/>
</dbReference>
<dbReference type="SUPFAM" id="SSF49503">
    <property type="entry name" value="Cupredoxins"/>
    <property type="match status" value="2"/>
</dbReference>
<dbReference type="Pfam" id="PF00394">
    <property type="entry name" value="Cu-oxidase"/>
    <property type="match status" value="1"/>
</dbReference>
<comment type="subcellular location">
    <subcellularLocation>
        <location evidence="2 12">Secreted</location>
        <location evidence="2 12">Extracellular space</location>
        <location evidence="2 12">Apoplast</location>
    </subcellularLocation>
</comment>
<evidence type="ECO:0000256" key="11">
    <source>
        <dbReference type="ARBA" id="ARBA00023185"/>
    </source>
</evidence>
<keyword evidence="10 12" id="KW-0186">Copper</keyword>
<evidence type="ECO:0000256" key="6">
    <source>
        <dbReference type="ARBA" id="ARBA00022525"/>
    </source>
</evidence>